<feature type="region of interest" description="Disordered" evidence="1">
    <location>
        <begin position="52"/>
        <end position="107"/>
    </location>
</feature>
<feature type="compositionally biased region" description="Basic residues" evidence="1">
    <location>
        <begin position="82"/>
        <end position="94"/>
    </location>
</feature>
<sequence>MERKERGRRSQSQASLRFASVFSRLGAKRQDQRRTDMRELIQRYANCLSERQLENEREYRRHEWEDSSDEPLESKDNDSGRHWKRQSRRAKRKQGTTCPSPMMRSLPPLSLKESISLCSRKEFECLPPSKHMTGGATIEAARFHKLHQEQSFERKEDFKRRPRDRRHDQITPLTKTPKEILAMKAKKGTFITPPPMSGALESRNKNKYCDFYKDKGHNTDDCLHLKR</sequence>
<protein>
    <submittedName>
        <fullName evidence="2">Retrotransposon Gag domain-containing protein</fullName>
    </submittedName>
</protein>
<proteinExistence type="predicted"/>
<dbReference type="EMBL" id="BKCJ010113213">
    <property type="protein sequence ID" value="GEX52073.1"/>
    <property type="molecule type" value="Genomic_DNA"/>
</dbReference>
<evidence type="ECO:0000313" key="2">
    <source>
        <dbReference type="EMBL" id="GEX52073.1"/>
    </source>
</evidence>
<gene>
    <name evidence="2" type="ORF">Tci_324048</name>
</gene>
<organism evidence="2">
    <name type="scientific">Tanacetum cinerariifolium</name>
    <name type="common">Dalmatian daisy</name>
    <name type="synonym">Chrysanthemum cinerariifolium</name>
    <dbReference type="NCBI Taxonomy" id="118510"/>
    <lineage>
        <taxon>Eukaryota</taxon>
        <taxon>Viridiplantae</taxon>
        <taxon>Streptophyta</taxon>
        <taxon>Embryophyta</taxon>
        <taxon>Tracheophyta</taxon>
        <taxon>Spermatophyta</taxon>
        <taxon>Magnoliopsida</taxon>
        <taxon>eudicotyledons</taxon>
        <taxon>Gunneridae</taxon>
        <taxon>Pentapetalae</taxon>
        <taxon>asterids</taxon>
        <taxon>campanulids</taxon>
        <taxon>Asterales</taxon>
        <taxon>Asteraceae</taxon>
        <taxon>Asteroideae</taxon>
        <taxon>Anthemideae</taxon>
        <taxon>Anthemidinae</taxon>
        <taxon>Tanacetum</taxon>
    </lineage>
</organism>
<evidence type="ECO:0000256" key="1">
    <source>
        <dbReference type="SAM" id="MobiDB-lite"/>
    </source>
</evidence>
<name>A0A699H7L0_TANCI</name>
<accession>A0A699H7L0</accession>
<feature type="compositionally biased region" description="Basic and acidic residues" evidence="1">
    <location>
        <begin position="52"/>
        <end position="65"/>
    </location>
</feature>
<comment type="caution">
    <text evidence="2">The sequence shown here is derived from an EMBL/GenBank/DDBJ whole genome shotgun (WGS) entry which is preliminary data.</text>
</comment>
<reference evidence="2" key="1">
    <citation type="journal article" date="2019" name="Sci. Rep.">
        <title>Draft genome of Tanacetum cinerariifolium, the natural source of mosquito coil.</title>
        <authorList>
            <person name="Yamashiro T."/>
            <person name="Shiraishi A."/>
            <person name="Satake H."/>
            <person name="Nakayama K."/>
        </authorList>
    </citation>
    <scope>NUCLEOTIDE SEQUENCE</scope>
</reference>
<dbReference type="AlphaFoldDB" id="A0A699H7L0"/>
<feature type="compositionally biased region" description="Basic and acidic residues" evidence="1">
    <location>
        <begin position="72"/>
        <end position="81"/>
    </location>
</feature>
<feature type="region of interest" description="Disordered" evidence="1">
    <location>
        <begin position="1"/>
        <end position="35"/>
    </location>
</feature>